<evidence type="ECO:0000313" key="3">
    <source>
        <dbReference type="Proteomes" id="UP001057474"/>
    </source>
</evidence>
<sequence length="885" mass="100772">MPNSTFDARFLQSSHTIAPVNQQQLSAFYNEAAPIYFEATDDPDTNAQLQAFKASPSYEPFQQQYQYLLTCISEWCVANNVPLKEVWSDDNEPKRLSAFQLLDTRMFGPVDFFSTRATILFSEGKQSLEELYILLNDERIPFDSKKNVLMNFQQGMVVCGDGSLTNIVDAKDDLKAAIGLDATIAAAKKKLIQQEILHFIQLKHFHIRPGNEIHLVNAFYDVVAESYGMSKRNDNVKIPGAEKYSDQLVAHLNAQLTPQIVIRLLTEQIHLDVLTIQANLFKGRESVDWSASFINEAEKLINSFNDRYSPLITIDIHSIIQSDEDALVLAPKPINETALQVTVIKQFHTLFCKQNMLSNVITLADGPRSLNYIESFIWIEEGSEITSCTPQQFFASYLQAKTPFKREQPSWRPNIAPQGLMLLNQLWTYYPTYKNELLQCLYEPNVDVAYLLSGSNVELIEAILHNQLQPQNKFSFVVDMNVVRLLNRTERFDLLKQLSQCGIIDTYTLVLNKEYALLDSLLQHEVLSPAHFERHYHITSSLKIYETIYLLASRNQFDLIGKLSDKGLISQEMLRYTSNNITTSVLTTLYVQKKMDLIKQLFRNGSLTTLQLATDNKWEILSSLLAENAINLEHLSYRAASGTHFQQNTIFILVINNQKDLLLSLLNRQLLIPEQFVAKAGSGVYKGRTALDLLLQKGEFDLIKSLLEQKVINILTIAEHKEFSALDKLIDLQVLSRDDLSEEVRTAKTTKSTLKFIVRHQRYDLLQKLADQGVLIEAHLSLQLAPGKNLAQLLHENQQQGLLQQLNSAAEIREAPTQMDVDERGYIENPPNRPKRTRNKEEFELELAQDAPAVKRPLTFFAEVPEPNKDAAPSNDRAAGTYKKR</sequence>
<proteinExistence type="predicted"/>
<accession>A0ABY4Y6V8</accession>
<evidence type="ECO:0008006" key="4">
    <source>
        <dbReference type="Google" id="ProtNLM"/>
    </source>
</evidence>
<gene>
    <name evidence="2" type="ORF">J2N86_11470</name>
</gene>
<reference evidence="2" key="1">
    <citation type="submission" date="2021-03" db="EMBL/GenBank/DDBJ databases">
        <title>Legionella lytica PCM 2298.</title>
        <authorList>
            <person name="Koper P."/>
        </authorList>
    </citation>
    <scope>NUCLEOTIDE SEQUENCE</scope>
    <source>
        <strain evidence="2">PCM 2298</strain>
    </source>
</reference>
<evidence type="ECO:0000313" key="2">
    <source>
        <dbReference type="EMBL" id="USQ13300.1"/>
    </source>
</evidence>
<keyword evidence="3" id="KW-1185">Reference proteome</keyword>
<dbReference type="RefSeq" id="WP_252579601.1">
    <property type="nucleotide sequence ID" value="NZ_CP071527.1"/>
</dbReference>
<dbReference type="Proteomes" id="UP001057474">
    <property type="component" value="Chromosome"/>
</dbReference>
<feature type="region of interest" description="Disordered" evidence="1">
    <location>
        <begin position="862"/>
        <end position="885"/>
    </location>
</feature>
<evidence type="ECO:0000256" key="1">
    <source>
        <dbReference type="SAM" id="MobiDB-lite"/>
    </source>
</evidence>
<organism evidence="2 3">
    <name type="scientific">Legionella lytica</name>
    <dbReference type="NCBI Taxonomy" id="96232"/>
    <lineage>
        <taxon>Bacteria</taxon>
        <taxon>Pseudomonadati</taxon>
        <taxon>Pseudomonadota</taxon>
        <taxon>Gammaproteobacteria</taxon>
        <taxon>Legionellales</taxon>
        <taxon>Legionellaceae</taxon>
        <taxon>Legionella</taxon>
    </lineage>
</organism>
<dbReference type="EMBL" id="CP071527">
    <property type="protein sequence ID" value="USQ13300.1"/>
    <property type="molecule type" value="Genomic_DNA"/>
</dbReference>
<protein>
    <recommendedName>
        <fullName evidence="4">Ankyrin repeats (3 copies)</fullName>
    </recommendedName>
</protein>
<name>A0ABY4Y6V8_9GAMM</name>